<sequence length="202" mass="20227">MGGGGGDNGAKEQARASREAIDLQREQWNRVMQNLAPYMGVGAPALSQLQNLISPEGQTQALNNFYNSQQFNDLASQARYQSLNAAEATGGLGSTAVGNQLATIAPALGQNFLSNQLQNYGNLVGIGMNAATGQTSAGQNYANNVGQLLQNIGAANAASASSPSGWQKALGGGMAGAATGASIGGPWGAVIGGGLGALGSLF</sequence>
<proteinExistence type="predicted"/>
<evidence type="ECO:0000313" key="5">
    <source>
        <dbReference type="EMBL" id="WGM09091.1"/>
    </source>
</evidence>
<name>A0A4P7L1B4_9GAMM</name>
<dbReference type="EMBL" id="CP123523">
    <property type="protein sequence ID" value="WGM04666.1"/>
    <property type="molecule type" value="Genomic_DNA"/>
</dbReference>
<dbReference type="EMBL" id="CP038613">
    <property type="protein sequence ID" value="QBY44407.1"/>
    <property type="molecule type" value="Genomic_DNA"/>
</dbReference>
<dbReference type="GeneID" id="96877985"/>
<dbReference type="Proteomes" id="UP000295134">
    <property type="component" value="Chromosome"/>
</dbReference>
<dbReference type="KEGG" id="ans:ArsFIN_29930"/>
<reference evidence="1 6" key="1">
    <citation type="submission" date="2019-03" db="EMBL/GenBank/DDBJ databases">
        <title>Long-read sequencing reveals hyperdense prophage content in a complex bacterial symbiont genome.</title>
        <authorList>
            <person name="Frost C.L."/>
            <person name="Siozios S."/>
            <person name="Nadal-Jimenez P."/>
            <person name="Brockhurst M.A."/>
            <person name="King K.C."/>
            <person name="Darby A.C."/>
            <person name="Hurst G.D.D."/>
        </authorList>
    </citation>
    <scope>NUCLEOTIDE SEQUENCE [LARGE SCALE GENOMIC DNA]</scope>
    <source>
        <strain evidence="1 6">FIN</strain>
    </source>
</reference>
<dbReference type="Pfam" id="PF25688">
    <property type="entry name" value="P22_gp7"/>
    <property type="match status" value="1"/>
</dbReference>
<dbReference type="EMBL" id="CP038613">
    <property type="protein sequence ID" value="QBY42552.1"/>
    <property type="molecule type" value="Genomic_DNA"/>
</dbReference>
<evidence type="ECO:0000313" key="7">
    <source>
        <dbReference type="Proteomes" id="UP001177592"/>
    </source>
</evidence>
<gene>
    <name evidence="1" type="ORF">ArsFIN_11040</name>
    <name evidence="2" type="ORF">ArsFIN_29930</name>
    <name evidence="4" type="ORF">QE258_04880</name>
    <name evidence="3" type="ORF">QE258_13775</name>
    <name evidence="5" type="ORF">QE258_27370</name>
</gene>
<evidence type="ECO:0000313" key="3">
    <source>
        <dbReference type="EMBL" id="WGM04666.1"/>
    </source>
</evidence>
<dbReference type="AlphaFoldDB" id="A0A4P7L1B4"/>
<dbReference type="InterPro" id="IPR057916">
    <property type="entry name" value="P22_gp7"/>
</dbReference>
<accession>A0A4P7L1B4</accession>
<organism evidence="1 6">
    <name type="scientific">Arsenophonus nasoniae</name>
    <name type="common">son-killer infecting Nasonia vitripennis</name>
    <dbReference type="NCBI Taxonomy" id="638"/>
    <lineage>
        <taxon>Bacteria</taxon>
        <taxon>Pseudomonadati</taxon>
        <taxon>Pseudomonadota</taxon>
        <taxon>Gammaproteobacteria</taxon>
        <taxon>Enterobacterales</taxon>
        <taxon>Morganellaceae</taxon>
        <taxon>Arsenophonus</taxon>
    </lineage>
</organism>
<dbReference type="Proteomes" id="UP001177592">
    <property type="component" value="Chromosome"/>
</dbReference>
<evidence type="ECO:0000313" key="6">
    <source>
        <dbReference type="Proteomes" id="UP000295134"/>
    </source>
</evidence>
<keyword evidence="5" id="KW-0614">Plasmid</keyword>
<dbReference type="RefSeq" id="WP_135677521.1">
    <property type="nucleotide sequence ID" value="NZ_CP038613.1"/>
</dbReference>
<reference evidence="3" key="2">
    <citation type="submission" date="2023-04" db="EMBL/GenBank/DDBJ databases">
        <title>Genome dynamics across the evolutionary transition to endosymbiosis.</title>
        <authorList>
            <person name="Siozios S."/>
            <person name="Nadal-Jimenez P."/>
            <person name="Azagi T."/>
            <person name="Sprong H."/>
            <person name="Frost C.L."/>
            <person name="Parratt S.R."/>
            <person name="Taylor G."/>
            <person name="Brettell L."/>
            <person name="Lew K.C."/>
            <person name="Croft L."/>
            <person name="King K.C."/>
            <person name="Brockhurst M.A."/>
            <person name="Hypsa V."/>
            <person name="Novakova E."/>
            <person name="Darby A.C."/>
            <person name="Hurst G.D.D."/>
        </authorList>
    </citation>
    <scope>NUCLEOTIDE SEQUENCE</scope>
    <source>
        <strain evidence="3">ANv_CAN</strain>
        <plasmid evidence="5">paNv_CAN13</plasmid>
    </source>
</reference>
<evidence type="ECO:0000313" key="1">
    <source>
        <dbReference type="EMBL" id="QBY42552.1"/>
    </source>
</evidence>
<dbReference type="EMBL" id="CP123536">
    <property type="protein sequence ID" value="WGM09091.1"/>
    <property type="molecule type" value="Genomic_DNA"/>
</dbReference>
<dbReference type="EMBL" id="CP123523">
    <property type="protein sequence ID" value="WGM06659.1"/>
    <property type="molecule type" value="Genomic_DNA"/>
</dbReference>
<keyword evidence="7" id="KW-1185">Reference proteome</keyword>
<evidence type="ECO:0000313" key="4">
    <source>
        <dbReference type="EMBL" id="WGM06659.1"/>
    </source>
</evidence>
<evidence type="ECO:0000313" key="2">
    <source>
        <dbReference type="EMBL" id="QBY44407.1"/>
    </source>
</evidence>
<dbReference type="KEGG" id="ans:ArsFIN_11040"/>
<protein>
    <submittedName>
        <fullName evidence="3">DNA transfer protein</fullName>
    </submittedName>
</protein>
<geneLocation type="plasmid" evidence="5 7">
    <name>paNv_CAN13</name>
</geneLocation>
<dbReference type="Proteomes" id="UP001177592">
    <property type="component" value="Plasmid paNv_CAN13"/>
</dbReference>